<dbReference type="AlphaFoldDB" id="A0A4Y3VW78"/>
<evidence type="ECO:0000259" key="5">
    <source>
        <dbReference type="PROSITE" id="PS50931"/>
    </source>
</evidence>
<evidence type="ECO:0000313" key="6">
    <source>
        <dbReference type="EMBL" id="GEC10395.1"/>
    </source>
</evidence>
<gene>
    <name evidence="6" type="ORF">SSP24_80500</name>
</gene>
<dbReference type="PROSITE" id="PS50931">
    <property type="entry name" value="HTH_LYSR"/>
    <property type="match status" value="1"/>
</dbReference>
<dbReference type="Gene3D" id="1.10.10.10">
    <property type="entry name" value="Winged helix-like DNA-binding domain superfamily/Winged helix DNA-binding domain"/>
    <property type="match status" value="1"/>
</dbReference>
<protein>
    <recommendedName>
        <fullName evidence="5">HTH lysR-type domain-containing protein</fullName>
    </recommendedName>
</protein>
<dbReference type="EMBL" id="BJND01000107">
    <property type="protein sequence ID" value="GEC10395.1"/>
    <property type="molecule type" value="Genomic_DNA"/>
</dbReference>
<keyword evidence="2" id="KW-0805">Transcription regulation</keyword>
<dbReference type="InterPro" id="IPR036390">
    <property type="entry name" value="WH_DNA-bd_sf"/>
</dbReference>
<sequence length="206" mass="21551">MPFVRFSAFLAVADEGSITRAAARLHLTQQAVSGQIQQSEKVVGTTLLRRTPHGVTPSAAGRELAKRGAALLDQAEDMLTEVRMVGAGRSGRLRIAFKAQSTAHFMNGHRLPRAGAGVPQGVEDGNAGAHRRRGLLEGHLLGNPGGRVLGRHHVLRVAPVVGEADDLPVDAVHEVARAAECAAEAAAAVPAHAHPVTDLPPHTPHA</sequence>
<comment type="similarity">
    <text evidence="1">Belongs to the LysR transcriptional regulatory family.</text>
</comment>
<evidence type="ECO:0000256" key="2">
    <source>
        <dbReference type="ARBA" id="ARBA00023015"/>
    </source>
</evidence>
<keyword evidence="4" id="KW-0804">Transcription</keyword>
<dbReference type="GO" id="GO:0003677">
    <property type="term" value="F:DNA binding"/>
    <property type="evidence" value="ECO:0007669"/>
    <property type="project" value="UniProtKB-KW"/>
</dbReference>
<dbReference type="PRINTS" id="PR00039">
    <property type="entry name" value="HTHLYSR"/>
</dbReference>
<organism evidence="6 7">
    <name type="scientific">Streptomyces spinoverrucosus</name>
    <dbReference type="NCBI Taxonomy" id="284043"/>
    <lineage>
        <taxon>Bacteria</taxon>
        <taxon>Bacillati</taxon>
        <taxon>Actinomycetota</taxon>
        <taxon>Actinomycetes</taxon>
        <taxon>Kitasatosporales</taxon>
        <taxon>Streptomycetaceae</taxon>
        <taxon>Streptomyces</taxon>
    </lineage>
</organism>
<reference evidence="6 7" key="1">
    <citation type="submission" date="2019-06" db="EMBL/GenBank/DDBJ databases">
        <title>Whole genome shotgun sequence of Streptomyces spinoverrucosus NBRC 14228.</title>
        <authorList>
            <person name="Hosoyama A."/>
            <person name="Uohara A."/>
            <person name="Ohji S."/>
            <person name="Ichikawa N."/>
        </authorList>
    </citation>
    <scope>NUCLEOTIDE SEQUENCE [LARGE SCALE GENOMIC DNA]</scope>
    <source>
        <strain evidence="6 7">NBRC 14228</strain>
    </source>
</reference>
<feature type="domain" description="HTH lysR-type" evidence="5">
    <location>
        <begin position="1"/>
        <end position="58"/>
    </location>
</feature>
<evidence type="ECO:0000256" key="3">
    <source>
        <dbReference type="ARBA" id="ARBA00023125"/>
    </source>
</evidence>
<dbReference type="PANTHER" id="PTHR30346:SF28">
    <property type="entry name" value="HTH-TYPE TRANSCRIPTIONAL REGULATOR CYNR"/>
    <property type="match status" value="1"/>
</dbReference>
<keyword evidence="3" id="KW-0238">DNA-binding</keyword>
<evidence type="ECO:0000256" key="4">
    <source>
        <dbReference type="ARBA" id="ARBA00023163"/>
    </source>
</evidence>
<proteinExistence type="inferred from homology"/>
<dbReference type="SUPFAM" id="SSF46785">
    <property type="entry name" value="Winged helix' DNA-binding domain"/>
    <property type="match status" value="1"/>
</dbReference>
<keyword evidence="7" id="KW-1185">Reference proteome</keyword>
<dbReference type="InterPro" id="IPR000847">
    <property type="entry name" value="LysR_HTH_N"/>
</dbReference>
<evidence type="ECO:0000256" key="1">
    <source>
        <dbReference type="ARBA" id="ARBA00009437"/>
    </source>
</evidence>
<dbReference type="GO" id="GO:0003700">
    <property type="term" value="F:DNA-binding transcription factor activity"/>
    <property type="evidence" value="ECO:0007669"/>
    <property type="project" value="InterPro"/>
</dbReference>
<dbReference type="InterPro" id="IPR036388">
    <property type="entry name" value="WH-like_DNA-bd_sf"/>
</dbReference>
<evidence type="ECO:0000313" key="7">
    <source>
        <dbReference type="Proteomes" id="UP000317881"/>
    </source>
</evidence>
<dbReference type="PANTHER" id="PTHR30346">
    <property type="entry name" value="TRANSCRIPTIONAL DUAL REGULATOR HCAR-RELATED"/>
    <property type="match status" value="1"/>
</dbReference>
<comment type="caution">
    <text evidence="6">The sequence shown here is derived from an EMBL/GenBank/DDBJ whole genome shotgun (WGS) entry which is preliminary data.</text>
</comment>
<name>A0A4Y3VW78_9ACTN</name>
<dbReference type="Pfam" id="PF00126">
    <property type="entry name" value="HTH_1"/>
    <property type="match status" value="1"/>
</dbReference>
<dbReference type="Proteomes" id="UP000317881">
    <property type="component" value="Unassembled WGS sequence"/>
</dbReference>
<dbReference type="GO" id="GO:0032993">
    <property type="term" value="C:protein-DNA complex"/>
    <property type="evidence" value="ECO:0007669"/>
    <property type="project" value="TreeGrafter"/>
</dbReference>
<accession>A0A4Y3VW78</accession>